<proteinExistence type="predicted"/>
<dbReference type="Proteomes" id="UP000301424">
    <property type="component" value="Segment"/>
</dbReference>
<name>A0A482MK53_9CAUD</name>
<sequence length="233" mass="25562">MSLIRARKNMHGNWIVYIGRTAHPQGDSEMAVCCYMAELIEQGHVVSAASEIDAAQVAEAVSRYHQPRVDAEPVAKTEDAAAPAPTAWAAVKRASAKARELDEARTGYTADGNCLVIDGTADDGTLQGDGRDAPFYVFDVTAQRNIAGPFQTMDSARTGLVRELMRAHFDVQRKRDAEQHTQSLITQCSELGFAIQPIGDNYRYSARFWVEDSGLFDTVDEAAQACIDRHPTK</sequence>
<evidence type="ECO:0000313" key="2">
    <source>
        <dbReference type="Proteomes" id="UP000301424"/>
    </source>
</evidence>
<reference evidence="1 2" key="1">
    <citation type="submission" date="2019-02" db="EMBL/GenBank/DDBJ databases">
        <title>Complete genome sequence of Burkholderia cenocepacia phage BcepSauron.</title>
        <authorList>
            <person name="Park K."/>
            <person name="Gonzalez C."/>
            <person name="Liu M."/>
            <person name="Gill J."/>
        </authorList>
    </citation>
    <scope>NUCLEOTIDE SEQUENCE [LARGE SCALE GENOMIC DNA]</scope>
</reference>
<organism evidence="1 2">
    <name type="scientific">Burkholderia phage BcepSauron</name>
    <dbReference type="NCBI Taxonomy" id="2530033"/>
    <lineage>
        <taxon>Viruses</taxon>
        <taxon>Duplodnaviria</taxon>
        <taxon>Heunggongvirae</taxon>
        <taxon>Uroviricota</taxon>
        <taxon>Caudoviricetes</taxon>
        <taxon>Sarumanvirus</taxon>
        <taxon>Sarumanvirus bcepsauron</taxon>
    </lineage>
</organism>
<accession>A0A482MK53</accession>
<gene>
    <name evidence="1" type="ORF">BcepSauron_027</name>
</gene>
<keyword evidence="2" id="KW-1185">Reference proteome</keyword>
<protein>
    <submittedName>
        <fullName evidence="1">Uncharacterized protein</fullName>
    </submittedName>
</protein>
<evidence type="ECO:0000313" key="1">
    <source>
        <dbReference type="EMBL" id="QBQ74407.1"/>
    </source>
</evidence>
<dbReference type="EMBL" id="MK552141">
    <property type="protein sequence ID" value="QBQ74407.1"/>
    <property type="molecule type" value="Genomic_DNA"/>
</dbReference>